<organism evidence="1 2">
    <name type="scientific">Tanacetum coccineum</name>
    <dbReference type="NCBI Taxonomy" id="301880"/>
    <lineage>
        <taxon>Eukaryota</taxon>
        <taxon>Viridiplantae</taxon>
        <taxon>Streptophyta</taxon>
        <taxon>Embryophyta</taxon>
        <taxon>Tracheophyta</taxon>
        <taxon>Spermatophyta</taxon>
        <taxon>Magnoliopsida</taxon>
        <taxon>eudicotyledons</taxon>
        <taxon>Gunneridae</taxon>
        <taxon>Pentapetalae</taxon>
        <taxon>asterids</taxon>
        <taxon>campanulids</taxon>
        <taxon>Asterales</taxon>
        <taxon>Asteraceae</taxon>
        <taxon>Asteroideae</taxon>
        <taxon>Anthemideae</taxon>
        <taxon>Anthemidinae</taxon>
        <taxon>Tanacetum</taxon>
    </lineage>
</organism>
<proteinExistence type="predicted"/>
<evidence type="ECO:0000313" key="2">
    <source>
        <dbReference type="Proteomes" id="UP001151760"/>
    </source>
</evidence>
<keyword evidence="2" id="KW-1185">Reference proteome</keyword>
<dbReference type="EMBL" id="BQNB010018859">
    <property type="protein sequence ID" value="GJT79026.1"/>
    <property type="molecule type" value="Genomic_DNA"/>
</dbReference>
<sequence>MGNYTTQAVDADIGPVNDDEPFAEDFDAAKTSSGSDIIKKDRKNQAKMDIIYEHGNEKTLQIQGQVQMFKVRGSWTIRRDNSIVIRARCQQCAIFFAVKIGGSPITVDRIYDEVLEGIHSIPPGIDSFDAESDLVESVLNRDISIDSSPKIDSLSNEFAGELILPKSHSPEMREVEFVTIISPFTDNDSLMEEIDLFLADDGSIPPGIESDDVDSVDDDTSISLPEFESFYVDYPNSGNSTIDVVEDIPVDGIMFLPTHPFMEQDFIPTRLRRDCEDSQVLSIQSRVSHPQLQIGKNPIS</sequence>
<gene>
    <name evidence="1" type="ORF">Tco_1045751</name>
</gene>
<evidence type="ECO:0000313" key="1">
    <source>
        <dbReference type="EMBL" id="GJT79026.1"/>
    </source>
</evidence>
<accession>A0ABQ5GTP3</accession>
<comment type="caution">
    <text evidence="1">The sequence shown here is derived from an EMBL/GenBank/DDBJ whole genome shotgun (WGS) entry which is preliminary data.</text>
</comment>
<dbReference type="Proteomes" id="UP001151760">
    <property type="component" value="Unassembled WGS sequence"/>
</dbReference>
<name>A0ABQ5GTP3_9ASTR</name>
<reference evidence="1" key="2">
    <citation type="submission" date="2022-01" db="EMBL/GenBank/DDBJ databases">
        <authorList>
            <person name="Yamashiro T."/>
            <person name="Shiraishi A."/>
            <person name="Satake H."/>
            <person name="Nakayama K."/>
        </authorList>
    </citation>
    <scope>NUCLEOTIDE SEQUENCE</scope>
</reference>
<protein>
    <submittedName>
        <fullName evidence="1">Uncharacterized protein</fullName>
    </submittedName>
</protein>
<reference evidence="1" key="1">
    <citation type="journal article" date="2022" name="Int. J. Mol. Sci.">
        <title>Draft Genome of Tanacetum Coccineum: Genomic Comparison of Closely Related Tanacetum-Family Plants.</title>
        <authorList>
            <person name="Yamashiro T."/>
            <person name="Shiraishi A."/>
            <person name="Nakayama K."/>
            <person name="Satake H."/>
        </authorList>
    </citation>
    <scope>NUCLEOTIDE SEQUENCE</scope>
</reference>